<protein>
    <submittedName>
        <fullName evidence="1">Putative F-box/LRR-repeat protein C02F5.7</fullName>
    </submittedName>
</protein>
<accession>A0A0B2UMY0</accession>
<dbReference type="GO" id="GO:0019005">
    <property type="term" value="C:SCF ubiquitin ligase complex"/>
    <property type="evidence" value="ECO:0007669"/>
    <property type="project" value="TreeGrafter"/>
</dbReference>
<gene>
    <name evidence="1" type="primary">C02F5.7</name>
    <name evidence="1" type="ORF">Tcan_12995</name>
    <name evidence="2" type="ORF">TCNE_LOCUS6971</name>
</gene>
<dbReference type="EMBL" id="UYWY01019589">
    <property type="protein sequence ID" value="VDM38292.1"/>
    <property type="molecule type" value="Genomic_DNA"/>
</dbReference>
<dbReference type="InterPro" id="IPR006553">
    <property type="entry name" value="Leu-rich_rpt_Cys-con_subtyp"/>
</dbReference>
<organism evidence="1 3">
    <name type="scientific">Toxocara canis</name>
    <name type="common">Canine roundworm</name>
    <dbReference type="NCBI Taxonomy" id="6265"/>
    <lineage>
        <taxon>Eukaryota</taxon>
        <taxon>Metazoa</taxon>
        <taxon>Ecdysozoa</taxon>
        <taxon>Nematoda</taxon>
        <taxon>Chromadorea</taxon>
        <taxon>Rhabditida</taxon>
        <taxon>Spirurina</taxon>
        <taxon>Ascaridomorpha</taxon>
        <taxon>Ascaridoidea</taxon>
        <taxon>Toxocaridae</taxon>
        <taxon>Toxocara</taxon>
    </lineage>
</organism>
<evidence type="ECO:0000313" key="2">
    <source>
        <dbReference type="EMBL" id="VDM38292.1"/>
    </source>
</evidence>
<dbReference type="OMA" id="CPELEWI"/>
<evidence type="ECO:0000313" key="3">
    <source>
        <dbReference type="Proteomes" id="UP000031036"/>
    </source>
</evidence>
<dbReference type="InterPro" id="IPR032675">
    <property type="entry name" value="LRR_dom_sf"/>
</dbReference>
<dbReference type="Proteomes" id="UP000031036">
    <property type="component" value="Unassembled WGS sequence"/>
</dbReference>
<dbReference type="SUPFAM" id="SSF52047">
    <property type="entry name" value="RNI-like"/>
    <property type="match status" value="1"/>
</dbReference>
<dbReference type="Gene3D" id="3.80.10.10">
    <property type="entry name" value="Ribonuclease Inhibitor"/>
    <property type="match status" value="2"/>
</dbReference>
<evidence type="ECO:0000313" key="1">
    <source>
        <dbReference type="EMBL" id="KHN72361.1"/>
    </source>
</evidence>
<keyword evidence="3" id="KW-1185">Reference proteome</keyword>
<dbReference type="PANTHER" id="PTHR13318">
    <property type="entry name" value="PARTNER OF PAIRED, ISOFORM B-RELATED"/>
    <property type="match status" value="1"/>
</dbReference>
<proteinExistence type="predicted"/>
<dbReference type="PANTHER" id="PTHR13318:SF246">
    <property type="entry name" value="F-BOX DOMAIN-CONTAINING PROTEIN"/>
    <property type="match status" value="1"/>
</dbReference>
<reference evidence="1 3" key="1">
    <citation type="submission" date="2014-11" db="EMBL/GenBank/DDBJ databases">
        <title>Genetic blueprint of the zoonotic pathogen Toxocara canis.</title>
        <authorList>
            <person name="Zhu X.-Q."/>
            <person name="Korhonen P.K."/>
            <person name="Cai H."/>
            <person name="Young N.D."/>
            <person name="Nejsum P."/>
            <person name="von Samson-Himmelstjerna G."/>
            <person name="Boag P.R."/>
            <person name="Tan P."/>
            <person name="Li Q."/>
            <person name="Min J."/>
            <person name="Yang Y."/>
            <person name="Wang X."/>
            <person name="Fang X."/>
            <person name="Hall R.S."/>
            <person name="Hofmann A."/>
            <person name="Sternberg P.W."/>
            <person name="Jex A.R."/>
            <person name="Gasser R.B."/>
        </authorList>
    </citation>
    <scope>NUCLEOTIDE SEQUENCE [LARGE SCALE GENOMIC DNA]</scope>
    <source>
        <strain evidence="1">PN_DK_2014</strain>
    </source>
</reference>
<dbReference type="OrthoDB" id="27842at2759"/>
<dbReference type="GO" id="GO:0031146">
    <property type="term" value="P:SCF-dependent proteasomal ubiquitin-dependent protein catabolic process"/>
    <property type="evidence" value="ECO:0007669"/>
    <property type="project" value="TreeGrafter"/>
</dbReference>
<dbReference type="SMART" id="SM00367">
    <property type="entry name" value="LRR_CC"/>
    <property type="match status" value="5"/>
</dbReference>
<dbReference type="STRING" id="6265.A0A0B2UMY0"/>
<dbReference type="AlphaFoldDB" id="A0A0B2UMY0"/>
<reference evidence="2" key="2">
    <citation type="submission" date="2018-11" db="EMBL/GenBank/DDBJ databases">
        <authorList>
            <consortium name="Pathogen Informatics"/>
        </authorList>
    </citation>
    <scope>NUCLEOTIDE SEQUENCE [LARGE SCALE GENOMIC DNA]</scope>
</reference>
<dbReference type="EMBL" id="JPKZ01003257">
    <property type="protein sequence ID" value="KHN72361.1"/>
    <property type="molecule type" value="Genomic_DNA"/>
</dbReference>
<sequence>MVKSLFNICLSVVCQNRVDEQVAYLPSVCKQRLLEFFSSHDQLFMADCLRLVSSQPFGANLTSLYFFLSEQLTDDMLAAIAMHNHSLEEITIIDCRSVTDRGIMNITNGQNFLRKLELRASGNLTSSGLSAVHSDLLHTVDLSSCCKVTSEGIYSLVSNNRNIRCLYLNHCTALCDQALYDIAYYLGESLAVLELDFLPNLIDPGKTLYHLSRSCPNIRQLSLCRFFEGESGMDELPTYEIAGMGLLDVDLYGNHFFTLPQLPPTVTRLRLSVYGDENVNELVARLQMLPELNSVHLQLSCKDETWRSVDEANAFLCDLIPLIGNKITRLQVSLPRLVDTALSHITQCLPNLTELALDVKHINNKLLRHFFSGGIRSPGARLLSLKLCRLRITYRALFAIARGAHSITDLETSHMPCVDDRFLALLADNCRSLNNVNFNGCRFITDKGLAALARNCSLKEVRIRATSCTDKSIYLLAQFCPDLEWISHADFSGRPKFSDQALQCLRDSCVQRVIC</sequence>
<name>A0A0B2UMY0_TOXCA</name>